<comment type="similarity">
    <text evidence="1 8 11">Belongs to the DnaA family.</text>
</comment>
<dbReference type="CDD" id="cd00009">
    <property type="entry name" value="AAA"/>
    <property type="match status" value="1"/>
</dbReference>
<dbReference type="GO" id="GO:0006270">
    <property type="term" value="P:DNA replication initiation"/>
    <property type="evidence" value="ECO:0007669"/>
    <property type="project" value="UniProtKB-UniRule"/>
</dbReference>
<evidence type="ECO:0000256" key="6">
    <source>
        <dbReference type="ARBA" id="ARBA00023121"/>
    </source>
</evidence>
<dbReference type="Gene3D" id="1.10.1750.10">
    <property type="match status" value="1"/>
</dbReference>
<evidence type="ECO:0000313" key="13">
    <source>
        <dbReference type="EMBL" id="EKE28784.1"/>
    </source>
</evidence>
<evidence type="ECO:0000256" key="3">
    <source>
        <dbReference type="ARBA" id="ARBA00022705"/>
    </source>
</evidence>
<evidence type="ECO:0000256" key="5">
    <source>
        <dbReference type="ARBA" id="ARBA00022840"/>
    </source>
</evidence>
<dbReference type="Pfam" id="PF08299">
    <property type="entry name" value="Bac_DnaA_C"/>
    <property type="match status" value="1"/>
</dbReference>
<feature type="region of interest" description="Domain III, AAA+ region" evidence="8">
    <location>
        <begin position="126"/>
        <end position="342"/>
    </location>
</feature>
<keyword evidence="6 8" id="KW-0446">Lipid-binding</keyword>
<organism evidence="13">
    <name type="scientific">uncultured bacterium</name>
    <name type="common">gcode 4</name>
    <dbReference type="NCBI Taxonomy" id="1234023"/>
    <lineage>
        <taxon>Bacteria</taxon>
        <taxon>environmental samples</taxon>
    </lineage>
</organism>
<dbReference type="PRINTS" id="PR00051">
    <property type="entry name" value="DNAA"/>
</dbReference>
<dbReference type="GO" id="GO:0003688">
    <property type="term" value="F:DNA replication origin binding"/>
    <property type="evidence" value="ECO:0007669"/>
    <property type="project" value="UniProtKB-UniRule"/>
</dbReference>
<accession>K2GET7</accession>
<dbReference type="EMBL" id="AMFJ01000288">
    <property type="protein sequence ID" value="EKE28784.1"/>
    <property type="molecule type" value="Genomic_DNA"/>
</dbReference>
<dbReference type="Gene3D" id="3.40.50.300">
    <property type="entry name" value="P-loop containing nucleotide triphosphate hydrolases"/>
    <property type="match status" value="1"/>
</dbReference>
<keyword evidence="3 8" id="KW-0235">DNA replication</keyword>
<dbReference type="HAMAP" id="MF_00377">
    <property type="entry name" value="DnaA_bact"/>
    <property type="match status" value="1"/>
</dbReference>
<feature type="binding site" evidence="8">
    <location>
        <position position="172"/>
    </location>
    <ligand>
        <name>ATP</name>
        <dbReference type="ChEBI" id="CHEBI:30616"/>
    </ligand>
</feature>
<dbReference type="InterPro" id="IPR027417">
    <property type="entry name" value="P-loop_NTPase"/>
</dbReference>
<dbReference type="Gene3D" id="1.10.8.60">
    <property type="match status" value="1"/>
</dbReference>
<dbReference type="GO" id="GO:0006275">
    <property type="term" value="P:regulation of DNA replication"/>
    <property type="evidence" value="ECO:0007669"/>
    <property type="project" value="UniProtKB-UniRule"/>
</dbReference>
<evidence type="ECO:0000256" key="8">
    <source>
        <dbReference type="HAMAP-Rule" id="MF_00377"/>
    </source>
</evidence>
<reference evidence="13" key="1">
    <citation type="journal article" date="2012" name="Science">
        <title>Fermentation, hydrogen, and sulfur metabolism in multiple uncultivated bacterial phyla.</title>
        <authorList>
            <person name="Wrighton K.C."/>
            <person name="Thomas B.C."/>
            <person name="Sharon I."/>
            <person name="Miller C.S."/>
            <person name="Castelle C.J."/>
            <person name="VerBerkmoes N.C."/>
            <person name="Wilkins M.J."/>
            <person name="Hettich R.L."/>
            <person name="Lipton M.S."/>
            <person name="Williams K.H."/>
            <person name="Long P.E."/>
            <person name="Banfield J.F."/>
        </authorList>
    </citation>
    <scope>NUCLEOTIDE SEQUENCE [LARGE SCALE GENOMIC DNA]</scope>
</reference>
<feature type="binding site" evidence="8">
    <location>
        <position position="174"/>
    </location>
    <ligand>
        <name>ATP</name>
        <dbReference type="ChEBI" id="CHEBI:30616"/>
    </ligand>
</feature>
<feature type="region of interest" description="Domain IV, binds dsDNA" evidence="8">
    <location>
        <begin position="343"/>
        <end position="472"/>
    </location>
</feature>
<comment type="subcellular location">
    <subcellularLocation>
        <location evidence="8">Cytoplasm</location>
    </subcellularLocation>
</comment>
<dbReference type="AlphaFoldDB" id="K2GET7"/>
<evidence type="ECO:0000256" key="7">
    <source>
        <dbReference type="ARBA" id="ARBA00023125"/>
    </source>
</evidence>
<evidence type="ECO:0000259" key="12">
    <source>
        <dbReference type="SMART" id="SM00760"/>
    </source>
</evidence>
<dbReference type="PANTHER" id="PTHR30050:SF2">
    <property type="entry name" value="CHROMOSOMAL REPLICATION INITIATOR PROTEIN DNAA"/>
    <property type="match status" value="1"/>
</dbReference>
<dbReference type="GO" id="GO:0005737">
    <property type="term" value="C:cytoplasm"/>
    <property type="evidence" value="ECO:0007669"/>
    <property type="project" value="UniProtKB-SubCell"/>
</dbReference>
<dbReference type="GO" id="GO:0005886">
    <property type="term" value="C:plasma membrane"/>
    <property type="evidence" value="ECO:0007669"/>
    <property type="project" value="TreeGrafter"/>
</dbReference>
<feature type="binding site" evidence="8">
    <location>
        <position position="173"/>
    </location>
    <ligand>
        <name>ATP</name>
        <dbReference type="ChEBI" id="CHEBI:30616"/>
    </ligand>
</feature>
<dbReference type="GO" id="GO:0005524">
    <property type="term" value="F:ATP binding"/>
    <property type="evidence" value="ECO:0007669"/>
    <property type="project" value="UniProtKB-UniRule"/>
</dbReference>
<evidence type="ECO:0000256" key="4">
    <source>
        <dbReference type="ARBA" id="ARBA00022741"/>
    </source>
</evidence>
<dbReference type="SUPFAM" id="SSF48295">
    <property type="entry name" value="TrpR-like"/>
    <property type="match status" value="1"/>
</dbReference>
<evidence type="ECO:0000256" key="2">
    <source>
        <dbReference type="ARBA" id="ARBA00022490"/>
    </source>
</evidence>
<name>K2GET7_9BACT</name>
<dbReference type="SUPFAM" id="SSF52540">
    <property type="entry name" value="P-loop containing nucleoside triphosphate hydrolases"/>
    <property type="match status" value="1"/>
</dbReference>
<dbReference type="Pfam" id="PF00308">
    <property type="entry name" value="Bac_DnaA"/>
    <property type="match status" value="1"/>
</dbReference>
<comment type="domain">
    <text evidence="8">Domain I is involved in oligomerization and binding regulators, domain II is flexibile and of varying length in different bacteria, domain III forms the AAA+ region, while domain IV binds dsDNA.</text>
</comment>
<dbReference type="SMART" id="SM00760">
    <property type="entry name" value="Bac_DnaA_C"/>
    <property type="match status" value="1"/>
</dbReference>
<dbReference type="InterPro" id="IPR038454">
    <property type="entry name" value="DnaA_N_sf"/>
</dbReference>
<evidence type="ECO:0000256" key="10">
    <source>
        <dbReference type="RuleBase" id="RU000577"/>
    </source>
</evidence>
<feature type="domain" description="Chromosomal replication initiator DnaA C-terminal" evidence="12">
    <location>
        <begin position="380"/>
        <end position="449"/>
    </location>
</feature>
<dbReference type="GO" id="GO:0008289">
    <property type="term" value="F:lipid binding"/>
    <property type="evidence" value="ECO:0007669"/>
    <property type="project" value="UniProtKB-KW"/>
</dbReference>
<dbReference type="InterPro" id="IPR020591">
    <property type="entry name" value="Chromosome_initiator_DnaA-like"/>
</dbReference>
<dbReference type="Gene3D" id="3.30.300.180">
    <property type="match status" value="1"/>
</dbReference>
<sequence>MDKVSEILLLKSIVKELVEKIKKTDFLTYFKKLSIVSIQDNSVSFWVISSFAKDNISFKFYNEIKAIVTSQYPNIQFIDFQVDANIDNPSNHKVIDCFKEYKDLTTKKKKEDFEDSNSSEWTEIKTINDKYNFDNFIVGPSNQLPFSACEAVSRKPWASYNPLYIYWNVWLGKTHLLQATGNQIKSKFKDKKIIYTTADRFANDYVTNVKKRTLEKMKEKYRSIDVLVIDDVQFLSGKEQTQQELYNIFNILYESNKQIILSWDRAPRELTELEPRLRSRFEWWIIVDISEPDFETRLAILQEKARAREFIIPQEVAEFIAYNAGSNIRELEWILNQIIAEYELHNTPPTIENVAQRLNKLAITNSLLWTTKKHKMSIKSYDELIDIVSEHFAINKKDLLWEDRRKENMIPRQVAMYLLKNYMNYTLERIWNIFSWRNHSAVLYSCRKLELILKKNQNLFYEINVLRDKLGI</sequence>
<evidence type="ECO:0000256" key="9">
    <source>
        <dbReference type="NCBIfam" id="TIGR00362"/>
    </source>
</evidence>
<comment type="caution">
    <text evidence="8">Lacks conserved residue(s) required for the propagation of feature annotation.</text>
</comment>
<dbReference type="FunFam" id="3.40.50.300:FF:000668">
    <property type="entry name" value="Chromosomal replication initiator protein DnaA"/>
    <property type="match status" value="1"/>
</dbReference>
<comment type="caution">
    <text evidence="13">The sequence shown here is derived from an EMBL/GenBank/DDBJ whole genome shotgun (WGS) entry which is preliminary data.</text>
</comment>
<dbReference type="PANTHER" id="PTHR30050">
    <property type="entry name" value="CHROMOSOMAL REPLICATION INITIATOR PROTEIN DNAA"/>
    <property type="match status" value="1"/>
</dbReference>
<feature type="region of interest" description="Domain I, interacts with DnaA modulators" evidence="8">
    <location>
        <begin position="1"/>
        <end position="115"/>
    </location>
</feature>
<evidence type="ECO:0000256" key="11">
    <source>
        <dbReference type="RuleBase" id="RU004227"/>
    </source>
</evidence>
<dbReference type="InterPro" id="IPR010921">
    <property type="entry name" value="Trp_repressor/repl_initiator"/>
</dbReference>
<keyword evidence="7 8" id="KW-0238">DNA-binding</keyword>
<keyword evidence="5 8" id="KW-0067">ATP-binding</keyword>
<dbReference type="InterPro" id="IPR013317">
    <property type="entry name" value="DnaA_dom"/>
</dbReference>
<dbReference type="InterPro" id="IPR013159">
    <property type="entry name" value="DnaA_C"/>
</dbReference>
<proteinExistence type="inferred from homology"/>
<gene>
    <name evidence="8 13" type="primary">dnaA</name>
    <name evidence="13" type="ORF">ACD_3C00014G0009</name>
</gene>
<dbReference type="InterPro" id="IPR001957">
    <property type="entry name" value="Chromosome_initiator_DnaA"/>
</dbReference>
<comment type="function">
    <text evidence="8 10">Plays an essential role in the initiation and regulation of chromosomal replication. ATP-DnaA binds to the origin of replication (oriC) to initiate formation of the DNA replication initiation complex once per cell cycle. Binds the DnaA box (a 9 base pair repeat at the origin) and separates the double-stranded (ds)DNA. Forms a right-handed helical filament on oriC DNA; dsDNA binds to the exterior of the filament while single-stranded (ss)DNA is stabiized in the filament's interior. The ATP-DnaA-oriC complex binds and stabilizes one strand of the AT-rich DNA unwinding element (DUE), permitting loading of DNA polymerase. After initiation quickly degrades to an ADP-DnaA complex that is not apt for DNA replication. Binds acidic phospholipids.</text>
</comment>
<keyword evidence="2 8" id="KW-0963">Cytoplasm</keyword>
<dbReference type="NCBIfam" id="TIGR00362">
    <property type="entry name" value="DnaA"/>
    <property type="match status" value="1"/>
</dbReference>
<keyword evidence="4 8" id="KW-0547">Nucleotide-binding</keyword>
<protein>
    <recommendedName>
        <fullName evidence="8 9">Chromosomal replication initiator protein DnaA</fullName>
    </recommendedName>
</protein>
<dbReference type="CDD" id="cd06571">
    <property type="entry name" value="Bac_DnaA_C"/>
    <property type="match status" value="1"/>
</dbReference>
<comment type="subunit">
    <text evidence="8">Oligomerizes as a right-handed, spiral filament on DNA at oriC.</text>
</comment>
<evidence type="ECO:0000256" key="1">
    <source>
        <dbReference type="ARBA" id="ARBA00006583"/>
    </source>
</evidence>